<gene>
    <name evidence="4" type="ORF">BDY21DRAFT_356182</name>
</gene>
<dbReference type="PANTHER" id="PTHR13639">
    <property type="entry name" value="CYTOCHROME C OXIDASE ASSEMBLY FACTOR 4 HOMOLOG, MITOCHONDRIAL"/>
    <property type="match status" value="1"/>
</dbReference>
<keyword evidence="1" id="KW-1015">Disulfide bond</keyword>
<sequence length="77" mass="9219">MSAKLDWHATMNTEPADEEPDDWDKRIFSTGCADENARLTDCYYEKKDWRACKHEMEAFRECWKRKGNDKRVETKEA</sequence>
<dbReference type="InterPro" id="IPR039870">
    <property type="entry name" value="Coa4-like"/>
</dbReference>
<dbReference type="OrthoDB" id="5586401at2759"/>
<dbReference type="InterPro" id="IPR010625">
    <property type="entry name" value="CHCH"/>
</dbReference>
<organism evidence="4 5">
    <name type="scientific">Lineolata rhizophorae</name>
    <dbReference type="NCBI Taxonomy" id="578093"/>
    <lineage>
        <taxon>Eukaryota</taxon>
        <taxon>Fungi</taxon>
        <taxon>Dikarya</taxon>
        <taxon>Ascomycota</taxon>
        <taxon>Pezizomycotina</taxon>
        <taxon>Dothideomycetes</taxon>
        <taxon>Dothideomycetes incertae sedis</taxon>
        <taxon>Lineolatales</taxon>
        <taxon>Lineolataceae</taxon>
        <taxon>Lineolata</taxon>
    </lineage>
</organism>
<evidence type="ECO:0000256" key="2">
    <source>
        <dbReference type="SAM" id="MobiDB-lite"/>
    </source>
</evidence>
<evidence type="ECO:0000259" key="3">
    <source>
        <dbReference type="Pfam" id="PF06747"/>
    </source>
</evidence>
<feature type="domain" description="CHCH" evidence="3">
    <location>
        <begin position="32"/>
        <end position="65"/>
    </location>
</feature>
<evidence type="ECO:0000256" key="1">
    <source>
        <dbReference type="ARBA" id="ARBA00023157"/>
    </source>
</evidence>
<dbReference type="PANTHER" id="PTHR13639:SF2">
    <property type="entry name" value="CYTOCHROME C OXIDASE ASSEMBLY FACTOR 4 HOMOLOG, MITOCHONDRIAL"/>
    <property type="match status" value="1"/>
</dbReference>
<dbReference type="GO" id="GO:0005758">
    <property type="term" value="C:mitochondrial intermembrane space"/>
    <property type="evidence" value="ECO:0007669"/>
    <property type="project" value="InterPro"/>
</dbReference>
<name>A0A6A6NNH2_9PEZI</name>
<evidence type="ECO:0000313" key="5">
    <source>
        <dbReference type="Proteomes" id="UP000799766"/>
    </source>
</evidence>
<dbReference type="Proteomes" id="UP000799766">
    <property type="component" value="Unassembled WGS sequence"/>
</dbReference>
<dbReference type="EMBL" id="MU001698">
    <property type="protein sequence ID" value="KAF2453261.1"/>
    <property type="molecule type" value="Genomic_DNA"/>
</dbReference>
<accession>A0A6A6NNH2</accession>
<protein>
    <submittedName>
        <fullName evidence="4">CHCH domain-containing protein</fullName>
    </submittedName>
</protein>
<keyword evidence="5" id="KW-1185">Reference proteome</keyword>
<proteinExistence type="predicted"/>
<dbReference type="AlphaFoldDB" id="A0A6A6NNH2"/>
<dbReference type="PROSITE" id="PS51808">
    <property type="entry name" value="CHCH"/>
    <property type="match status" value="1"/>
</dbReference>
<dbReference type="Pfam" id="PF06747">
    <property type="entry name" value="CHCH"/>
    <property type="match status" value="1"/>
</dbReference>
<reference evidence="4" key="1">
    <citation type="journal article" date="2020" name="Stud. Mycol.">
        <title>101 Dothideomycetes genomes: a test case for predicting lifestyles and emergence of pathogens.</title>
        <authorList>
            <person name="Haridas S."/>
            <person name="Albert R."/>
            <person name="Binder M."/>
            <person name="Bloem J."/>
            <person name="Labutti K."/>
            <person name="Salamov A."/>
            <person name="Andreopoulos B."/>
            <person name="Baker S."/>
            <person name="Barry K."/>
            <person name="Bills G."/>
            <person name="Bluhm B."/>
            <person name="Cannon C."/>
            <person name="Castanera R."/>
            <person name="Culley D."/>
            <person name="Daum C."/>
            <person name="Ezra D."/>
            <person name="Gonzalez J."/>
            <person name="Henrissat B."/>
            <person name="Kuo A."/>
            <person name="Liang C."/>
            <person name="Lipzen A."/>
            <person name="Lutzoni F."/>
            <person name="Magnuson J."/>
            <person name="Mondo S."/>
            <person name="Nolan M."/>
            <person name="Ohm R."/>
            <person name="Pangilinan J."/>
            <person name="Park H.-J."/>
            <person name="Ramirez L."/>
            <person name="Alfaro M."/>
            <person name="Sun H."/>
            <person name="Tritt A."/>
            <person name="Yoshinaga Y."/>
            <person name="Zwiers L.-H."/>
            <person name="Turgeon B."/>
            <person name="Goodwin S."/>
            <person name="Spatafora J."/>
            <person name="Crous P."/>
            <person name="Grigoriev I."/>
        </authorList>
    </citation>
    <scope>NUCLEOTIDE SEQUENCE</scope>
    <source>
        <strain evidence="4">ATCC 16933</strain>
    </source>
</reference>
<feature type="region of interest" description="Disordered" evidence="2">
    <location>
        <begin position="1"/>
        <end position="22"/>
    </location>
</feature>
<dbReference type="GO" id="GO:0033617">
    <property type="term" value="P:mitochondrial respiratory chain complex IV assembly"/>
    <property type="evidence" value="ECO:0007669"/>
    <property type="project" value="InterPro"/>
</dbReference>
<evidence type="ECO:0000313" key="4">
    <source>
        <dbReference type="EMBL" id="KAF2453261.1"/>
    </source>
</evidence>